<dbReference type="SUPFAM" id="SSF47923">
    <property type="entry name" value="Ypt/Rab-GAP domain of gyp1p"/>
    <property type="match status" value="2"/>
</dbReference>
<dbReference type="PROSITE" id="PS50086">
    <property type="entry name" value="TBC_RABGAP"/>
    <property type="match status" value="1"/>
</dbReference>
<dbReference type="EMBL" id="HBIB01010474">
    <property type="protein sequence ID" value="CAE0244527.1"/>
    <property type="molecule type" value="Transcribed_RNA"/>
</dbReference>
<keyword evidence="1" id="KW-0106">Calcium</keyword>
<feature type="domain" description="Rab-GAP TBC" evidence="3">
    <location>
        <begin position="94"/>
        <end position="290"/>
    </location>
</feature>
<dbReference type="SMART" id="SM00164">
    <property type="entry name" value="TBC"/>
    <property type="match status" value="1"/>
</dbReference>
<dbReference type="InterPro" id="IPR000195">
    <property type="entry name" value="Rab-GAP-TBC_dom"/>
</dbReference>
<dbReference type="SMART" id="SM00054">
    <property type="entry name" value="EFh"/>
    <property type="match status" value="2"/>
</dbReference>
<evidence type="ECO:0000259" key="3">
    <source>
        <dbReference type="PROSITE" id="PS50086"/>
    </source>
</evidence>
<evidence type="ECO:0000313" key="5">
    <source>
        <dbReference type="EMBL" id="CAE0244527.1"/>
    </source>
</evidence>
<evidence type="ECO:0000256" key="1">
    <source>
        <dbReference type="ARBA" id="ARBA00022837"/>
    </source>
</evidence>
<evidence type="ECO:0000259" key="4">
    <source>
        <dbReference type="PROSITE" id="PS50222"/>
    </source>
</evidence>
<feature type="region of interest" description="Disordered" evidence="2">
    <location>
        <begin position="591"/>
        <end position="626"/>
    </location>
</feature>
<protein>
    <submittedName>
        <fullName evidence="5">Uncharacterized protein</fullName>
    </submittedName>
</protein>
<dbReference type="GO" id="GO:0031267">
    <property type="term" value="F:small GTPase binding"/>
    <property type="evidence" value="ECO:0007669"/>
    <property type="project" value="TreeGrafter"/>
</dbReference>
<dbReference type="GO" id="GO:0005096">
    <property type="term" value="F:GTPase activator activity"/>
    <property type="evidence" value="ECO:0007669"/>
    <property type="project" value="TreeGrafter"/>
</dbReference>
<dbReference type="Pfam" id="PF00566">
    <property type="entry name" value="RabGAP-TBC"/>
    <property type="match status" value="1"/>
</dbReference>
<dbReference type="PROSITE" id="PS50222">
    <property type="entry name" value="EF_HAND_2"/>
    <property type="match status" value="2"/>
</dbReference>
<dbReference type="InterPro" id="IPR011992">
    <property type="entry name" value="EF-hand-dom_pair"/>
</dbReference>
<dbReference type="SUPFAM" id="SSF47473">
    <property type="entry name" value="EF-hand"/>
    <property type="match status" value="1"/>
</dbReference>
<dbReference type="InterPro" id="IPR050302">
    <property type="entry name" value="Rab_GAP_TBC_domain"/>
</dbReference>
<dbReference type="PANTHER" id="PTHR47219">
    <property type="entry name" value="RAB GTPASE-ACTIVATING PROTEIN 1-LIKE"/>
    <property type="match status" value="1"/>
</dbReference>
<feature type="compositionally biased region" description="Polar residues" evidence="2">
    <location>
        <begin position="607"/>
        <end position="618"/>
    </location>
</feature>
<feature type="domain" description="EF-hand" evidence="4">
    <location>
        <begin position="473"/>
        <end position="508"/>
    </location>
</feature>
<dbReference type="AlphaFoldDB" id="A0A7S3G279"/>
<dbReference type="InterPro" id="IPR002048">
    <property type="entry name" value="EF_hand_dom"/>
</dbReference>
<dbReference type="FunFam" id="1.10.8.270:FF:000026">
    <property type="entry name" value="TBC (Tre-2/Bub2/Cdc16) domain family"/>
    <property type="match status" value="1"/>
</dbReference>
<proteinExistence type="predicted"/>
<dbReference type="Gene3D" id="1.10.472.80">
    <property type="entry name" value="Ypt/Rab-GAP domain of gyp1p, domain 3"/>
    <property type="match status" value="1"/>
</dbReference>
<dbReference type="PANTHER" id="PTHR47219:SF20">
    <property type="entry name" value="TBC1 DOMAIN FAMILY MEMBER 2B"/>
    <property type="match status" value="1"/>
</dbReference>
<dbReference type="InterPro" id="IPR035969">
    <property type="entry name" value="Rab-GAP_TBC_sf"/>
</dbReference>
<dbReference type="InterPro" id="IPR018247">
    <property type="entry name" value="EF_Hand_1_Ca_BS"/>
</dbReference>
<name>A0A7S3G279_9EUKA</name>
<accession>A0A7S3G279</accession>
<reference evidence="5" key="1">
    <citation type="submission" date="2021-01" db="EMBL/GenBank/DDBJ databases">
        <authorList>
            <person name="Corre E."/>
            <person name="Pelletier E."/>
            <person name="Niang G."/>
            <person name="Scheremetjew M."/>
            <person name="Finn R."/>
            <person name="Kale V."/>
            <person name="Holt S."/>
            <person name="Cochrane G."/>
            <person name="Meng A."/>
            <person name="Brown T."/>
            <person name="Cohen L."/>
        </authorList>
    </citation>
    <scope>NUCLEOTIDE SEQUENCE</scope>
    <source>
        <strain evidence="5">NIES-2562</strain>
    </source>
</reference>
<dbReference type="Pfam" id="PF13499">
    <property type="entry name" value="EF-hand_7"/>
    <property type="match status" value="1"/>
</dbReference>
<dbReference type="CDD" id="cd00051">
    <property type="entry name" value="EFh"/>
    <property type="match status" value="1"/>
</dbReference>
<evidence type="ECO:0000256" key="2">
    <source>
        <dbReference type="SAM" id="MobiDB-lite"/>
    </source>
</evidence>
<gene>
    <name evidence="5" type="ORF">PBIL07802_LOCUS6702</name>
</gene>
<dbReference type="PROSITE" id="PS00018">
    <property type="entry name" value="EF_HAND_1"/>
    <property type="match status" value="1"/>
</dbReference>
<organism evidence="5">
    <name type="scientific">Palpitomonas bilix</name>
    <dbReference type="NCBI Taxonomy" id="652834"/>
    <lineage>
        <taxon>Eukaryota</taxon>
        <taxon>Eukaryota incertae sedis</taxon>
    </lineage>
</organism>
<dbReference type="GO" id="GO:0005509">
    <property type="term" value="F:calcium ion binding"/>
    <property type="evidence" value="ECO:0007669"/>
    <property type="project" value="InterPro"/>
</dbReference>
<feature type="domain" description="EF-hand" evidence="4">
    <location>
        <begin position="437"/>
        <end position="472"/>
    </location>
</feature>
<dbReference type="Gene3D" id="1.10.238.10">
    <property type="entry name" value="EF-hand"/>
    <property type="match status" value="1"/>
</dbReference>
<sequence length="626" mass="72391">MERRMTALVKTFEEGRVFVDKYGFEVRDELEGEYREFLHAFPIKLEKIRQKWGKFLGDAGCDISMSSRSAWRPSEIIRPLPEKTKSLRTLVRAGIPPEYRAELWMHFSGAFKKRDETEGATRAPGEMSYYARMLSESAAQNHPALKDIQKDLDRTYKKHPFFNGIGYGRLKNVLLAYAIRNKSVGYCQSMNYLAALLLLYMDEEDAFWTLCTVVEDTLPGYYDTSMSGCHIDQRVFEELATKKMGRIMDHLKSFELDIGIFTLEWFLCLFSKTFPSETVFRLWDCFFYEGKKVLFRFAFAAFKYLEHDLLRARSAAEVFVLIQSSLERVFDAEKYMNCVFENTAGKLSDKQYETLRGHHEAHFSARATDMLRSQNVAKAVVMSKFNSKELNRLFDEYCKVCDSSSVASPSIIRPNSLVLRFHTFQTVFGRVVHGWAPNTRPMLRIFELFDKDNDGLIDFSELVSGLSLFVRSTPAERWQLCFQVFDLTDDGYVSYEEMMAVAEGFCYADEEQHFLHTLQRVRTRITERYQLFWKEEEETMQRRKELGMEEKAITSTSVHGLNKASFCEFVSTEPILVRPFNLAKEQEEAMAAHAAADRRSGGLRSPLSPSASPHQRSISLLPVETL</sequence>
<dbReference type="Gene3D" id="1.10.10.750">
    <property type="entry name" value="Ypt/Rab-GAP domain of gyp1p, domain 1"/>
    <property type="match status" value="1"/>
</dbReference>
<dbReference type="Gene3D" id="1.10.8.270">
    <property type="entry name" value="putative rabgap domain of human tbc1 domain family member 14 like domains"/>
    <property type="match status" value="1"/>
</dbReference>